<keyword evidence="1" id="KW-0175">Coiled coil</keyword>
<feature type="compositionally biased region" description="Basic and acidic residues" evidence="2">
    <location>
        <begin position="630"/>
        <end position="651"/>
    </location>
</feature>
<protein>
    <submittedName>
        <fullName evidence="3">Uncharacterized protein</fullName>
    </submittedName>
</protein>
<dbReference type="SUPFAM" id="SSF81901">
    <property type="entry name" value="HCP-like"/>
    <property type="match status" value="2"/>
</dbReference>
<comment type="caution">
    <text evidence="3">The sequence shown here is derived from an EMBL/GenBank/DDBJ whole genome shotgun (WGS) entry which is preliminary data.</text>
</comment>
<gene>
    <name evidence="3" type="ORF">Ari01nite_21130</name>
</gene>
<dbReference type="PANTHER" id="PTHR11102:SF160">
    <property type="entry name" value="ERAD-ASSOCIATED E3 UBIQUITIN-PROTEIN LIGASE COMPONENT HRD3"/>
    <property type="match status" value="1"/>
</dbReference>
<proteinExistence type="predicted"/>
<evidence type="ECO:0000256" key="1">
    <source>
        <dbReference type="SAM" id="Coils"/>
    </source>
</evidence>
<dbReference type="PANTHER" id="PTHR11102">
    <property type="entry name" value="SEL-1-LIKE PROTEIN"/>
    <property type="match status" value="1"/>
</dbReference>
<dbReference type="Gene3D" id="1.25.40.10">
    <property type="entry name" value="Tetratricopeptide repeat domain"/>
    <property type="match status" value="1"/>
</dbReference>
<evidence type="ECO:0000313" key="4">
    <source>
        <dbReference type="Proteomes" id="UP000636960"/>
    </source>
</evidence>
<dbReference type="Proteomes" id="UP000636960">
    <property type="component" value="Unassembled WGS sequence"/>
</dbReference>
<evidence type="ECO:0000256" key="2">
    <source>
        <dbReference type="SAM" id="MobiDB-lite"/>
    </source>
</evidence>
<dbReference type="InterPro" id="IPR050767">
    <property type="entry name" value="Sel1_AlgK"/>
</dbReference>
<accession>A0A919JTT0</accession>
<sequence>MLTAAPVAQTERRRVPTGRLVARTETLGAVLTADEYRSLRPSGRPVGRVGLPAGPARDLRDTIYHLYALADCPRLDALADVIAMDSSLPGAPRKDGIGQIVAGDGLASQQDTVTVAVALARAAGHQDTFALAEKVRDLWVAARTAPPPAESPRLGKPIKECDPLELEVHRVITLPGQQPILPELPPYLRRAHDAQLDELAVGVATGASRMITLVGGSSTGKTRACWELVHRLETRQPGRWRVWHPFDPTRPEAAAAEIERVGPDTIVWLNEAQLYLSPPDTRLGERIAAGLRTLLHDLGRRPVLILATLWPEHWNTLTVRPGRDQPDVHAQARDVLTGTDLDVPTSFTAADLAALRRSDDARLRQAAEHSDDGRVTQYLAGAPELLQRYHKAPPAARAILDAAIDARRLGHPPALPHSLLEQAAPGYLDDSEWDALTDNWLEQALAYTAQSCKGARGPLTRIRPRSGQNVGQPAYRLADYLEETGRTSRACCFPPATFWQASATTITDPGTLRVLATAAHHRGRYRRAVALLRQAAQRGDTYALRELVCFHHEAGDHDGAVAAARRAAELGDTTALWHLAMLRLAKADYDGAASLYREAGDHGDIDAQRELARLWERTGGFDNAGVTVRRAGDHSDNNLSDHARRDGQAPRRHDRITALWKLARLRDRNNDHHRAAQAARQAADHGDTTTFRKLARLREQAGDHERAAALYREAAEHADITALWELAWFSEHAGNHTEALTAAHEAAHHGDTTALRDLAQLRHRAGDHHGAEARYRQAVNHGDPSALQALAWLNSQTGDNRIRRYGLTDDGQPATSLD</sequence>
<reference evidence="3" key="1">
    <citation type="submission" date="2021-01" db="EMBL/GenBank/DDBJ databases">
        <title>Whole genome shotgun sequence of Actinoplanes rishiriensis NBRC 108556.</title>
        <authorList>
            <person name="Komaki H."/>
            <person name="Tamura T."/>
        </authorList>
    </citation>
    <scope>NUCLEOTIDE SEQUENCE</scope>
    <source>
        <strain evidence="3">NBRC 108556</strain>
    </source>
</reference>
<dbReference type="EMBL" id="BOMV01000016">
    <property type="protein sequence ID" value="GIE94648.1"/>
    <property type="molecule type" value="Genomic_DNA"/>
</dbReference>
<feature type="region of interest" description="Disordered" evidence="2">
    <location>
        <begin position="628"/>
        <end position="652"/>
    </location>
</feature>
<evidence type="ECO:0000313" key="3">
    <source>
        <dbReference type="EMBL" id="GIE94648.1"/>
    </source>
</evidence>
<feature type="coiled-coil region" evidence="1">
    <location>
        <begin position="662"/>
        <end position="714"/>
    </location>
</feature>
<dbReference type="AlphaFoldDB" id="A0A919JTT0"/>
<organism evidence="3 4">
    <name type="scientific">Paractinoplanes rishiriensis</name>
    <dbReference type="NCBI Taxonomy" id="1050105"/>
    <lineage>
        <taxon>Bacteria</taxon>
        <taxon>Bacillati</taxon>
        <taxon>Actinomycetota</taxon>
        <taxon>Actinomycetes</taxon>
        <taxon>Micromonosporales</taxon>
        <taxon>Micromonosporaceae</taxon>
        <taxon>Paractinoplanes</taxon>
    </lineage>
</organism>
<name>A0A919JTT0_9ACTN</name>
<keyword evidence="4" id="KW-1185">Reference proteome</keyword>
<dbReference type="InterPro" id="IPR011990">
    <property type="entry name" value="TPR-like_helical_dom_sf"/>
</dbReference>